<dbReference type="CDD" id="cd07040">
    <property type="entry name" value="HP"/>
    <property type="match status" value="1"/>
</dbReference>
<dbReference type="AlphaFoldDB" id="A0AAI8YPB9"/>
<organism evidence="2 3">
    <name type="scientific">Lecanosticta acicola</name>
    <dbReference type="NCBI Taxonomy" id="111012"/>
    <lineage>
        <taxon>Eukaryota</taxon>
        <taxon>Fungi</taxon>
        <taxon>Dikarya</taxon>
        <taxon>Ascomycota</taxon>
        <taxon>Pezizomycotina</taxon>
        <taxon>Dothideomycetes</taxon>
        <taxon>Dothideomycetidae</taxon>
        <taxon>Mycosphaerellales</taxon>
        <taxon>Mycosphaerellaceae</taxon>
        <taxon>Lecanosticta</taxon>
    </lineage>
</organism>
<feature type="region of interest" description="Disordered" evidence="1">
    <location>
        <begin position="458"/>
        <end position="485"/>
    </location>
</feature>
<feature type="compositionally biased region" description="Polar residues" evidence="1">
    <location>
        <begin position="512"/>
        <end position="527"/>
    </location>
</feature>
<evidence type="ECO:0000256" key="1">
    <source>
        <dbReference type="SAM" id="MobiDB-lite"/>
    </source>
</evidence>
<dbReference type="Gene3D" id="3.40.50.1240">
    <property type="entry name" value="Phosphoglycerate mutase-like"/>
    <property type="match status" value="2"/>
</dbReference>
<dbReference type="PANTHER" id="PTHR16469">
    <property type="entry name" value="UBIQUITIN-ASSOCIATED AND SH3 DOMAIN-CONTAINING BA-RELATED"/>
    <property type="match status" value="1"/>
</dbReference>
<feature type="compositionally biased region" description="Basic and acidic residues" evidence="1">
    <location>
        <begin position="680"/>
        <end position="692"/>
    </location>
</feature>
<proteinExistence type="predicted"/>
<dbReference type="InterPro" id="IPR029033">
    <property type="entry name" value="His_PPase_superfam"/>
</dbReference>
<dbReference type="InterPro" id="IPR051710">
    <property type="entry name" value="Phosphatase_SH3-domain"/>
</dbReference>
<evidence type="ECO:0000313" key="3">
    <source>
        <dbReference type="Proteomes" id="UP001296104"/>
    </source>
</evidence>
<feature type="region of interest" description="Disordered" evidence="1">
    <location>
        <begin position="107"/>
        <end position="140"/>
    </location>
</feature>
<feature type="compositionally biased region" description="Low complexity" evidence="1">
    <location>
        <begin position="267"/>
        <end position="280"/>
    </location>
</feature>
<dbReference type="SMART" id="SM00855">
    <property type="entry name" value="PGAM"/>
    <property type="match status" value="1"/>
</dbReference>
<evidence type="ECO:0008006" key="4">
    <source>
        <dbReference type="Google" id="ProtNLM"/>
    </source>
</evidence>
<accession>A0AAI8YPB9</accession>
<keyword evidence="3" id="KW-1185">Reference proteome</keyword>
<reference evidence="2" key="1">
    <citation type="submission" date="2023-11" db="EMBL/GenBank/DDBJ databases">
        <authorList>
            <person name="Alioto T."/>
            <person name="Alioto T."/>
            <person name="Gomez Garrido J."/>
        </authorList>
    </citation>
    <scope>NUCLEOTIDE SEQUENCE</scope>
</reference>
<dbReference type="SUPFAM" id="SSF53254">
    <property type="entry name" value="Phosphoglycerate mutase-like"/>
    <property type="match status" value="1"/>
</dbReference>
<name>A0AAI8YPB9_9PEZI</name>
<feature type="region of interest" description="Disordered" evidence="1">
    <location>
        <begin position="256"/>
        <end position="291"/>
    </location>
</feature>
<feature type="compositionally biased region" description="Polar residues" evidence="1">
    <location>
        <begin position="559"/>
        <end position="593"/>
    </location>
</feature>
<feature type="region of interest" description="Disordered" evidence="1">
    <location>
        <begin position="219"/>
        <end position="239"/>
    </location>
</feature>
<dbReference type="PANTHER" id="PTHR16469:SF27">
    <property type="entry name" value="UBIQUITIN-ASSOCIATED AND SH3 DOMAIN-CONTAINING BA-RELATED"/>
    <property type="match status" value="1"/>
</dbReference>
<sequence>MATQSPAVVIIARHGMRLDAADQSWHLSTPTPYDPPLTYGGWNQCRALGVRIASLLHAREQSFNNAAENAENGVQKRKKRKQKVVIHTSPFLRCLQTSVAISAGMAQYEPPKERPAPIRSPHTLHSSSPRLRARDGAGSPHLAPIAEPRYDFVRGLARRRALGEQKRYRKAKIRVDAFLGEWLNPQYFDQITPPPPSPMMLATAKAELMQQENLDLFTPTLSHKSSGNSLWGGSNGRAMASREGSLDDWSHVTDALHSTSPRRERSNSVSSVGSNDSSGGRKSPFRHGSNLQMTSIVPKETSIYHPPTPSYAISSSDHIPRGYVTHARNATANVDYQWDSSRAPQDWGNGGEYGEEWSAMHRRFRKGLNSLIQWYSQHNADDRGEDALGFEQADKHQDHDAEDVEELVVILVTHGAGSNALIGALTNQPVLLDVGMASLTMAVRKDDAPSLQALADFNAASPDGTPAQFSGPARPSEGHRRRSSVDIGLNSVYEMKLVSSSEHLRPGAQPAKTPTSSVPTNLRNTQDALPKYKRFGAGSHGEAGAGIESNWNLGEPTMKRSNTSTAIGSILRPSSSPVTRQPSPGIPRSNTLGTEDRSFSPPNLTTGLWTPPSGRGTPKMTAQKPKDERDVVFSKLNDSSARRPPSHEAMPDFNSPPDSRPHSSLGKREDSAPNSPAIQAEEKEDGRKDRQQGSRSAESAEDDNLGDLPAVSEKLPVSLSRGLSQKGLWGARPSGDVIARKFANSPKRRWTTSRND</sequence>
<feature type="region of interest" description="Disordered" evidence="1">
    <location>
        <begin position="501"/>
        <end position="735"/>
    </location>
</feature>
<dbReference type="Proteomes" id="UP001296104">
    <property type="component" value="Unassembled WGS sequence"/>
</dbReference>
<dbReference type="InterPro" id="IPR013078">
    <property type="entry name" value="His_Pase_superF_clade-1"/>
</dbReference>
<protein>
    <recommendedName>
        <fullName evidence="4">Phosphoglycerate mutase family protein</fullName>
    </recommendedName>
</protein>
<evidence type="ECO:0000313" key="2">
    <source>
        <dbReference type="EMBL" id="CAK3759288.1"/>
    </source>
</evidence>
<gene>
    <name evidence="2" type="ORF">LECACI_7A000279</name>
</gene>
<comment type="caution">
    <text evidence="2">The sequence shown here is derived from an EMBL/GenBank/DDBJ whole genome shotgun (WGS) entry which is preliminary data.</text>
</comment>
<dbReference type="EMBL" id="CAVMBE010000001">
    <property type="protein sequence ID" value="CAK3759288.1"/>
    <property type="molecule type" value="Genomic_DNA"/>
</dbReference>